<accession>A0A090Q344</accession>
<reference evidence="2" key="1">
    <citation type="journal article" date="2014" name="Genome Announc.">
        <title>Draft Genome Sequences of Marine Flavobacterium Nonlabens Strains NR17, NR24, NR27, NR32, NR33, and Ara13.</title>
        <authorList>
            <person name="Nakanishi M."/>
            <person name="Meirelles P."/>
            <person name="Suzuki R."/>
            <person name="Takatani N."/>
            <person name="Mino S."/>
            <person name="Suda W."/>
            <person name="Oshima K."/>
            <person name="Hattori M."/>
            <person name="Ohkuma M."/>
            <person name="Hosokawa M."/>
            <person name="Miyashita K."/>
            <person name="Thompson F.L."/>
            <person name="Niwa A."/>
            <person name="Sawabe T."/>
            <person name="Sawabe T."/>
        </authorList>
    </citation>
    <scope>NUCLEOTIDE SEQUENCE [LARGE SCALE GENOMIC DNA]</scope>
    <source>
        <strain evidence="2">JCM 19294</strain>
    </source>
</reference>
<evidence type="ECO:0000256" key="1">
    <source>
        <dbReference type="ARBA" id="ARBA00007689"/>
    </source>
</evidence>
<keyword evidence="3" id="KW-1185">Reference proteome</keyword>
<dbReference type="Proteomes" id="UP000029221">
    <property type="component" value="Unassembled WGS sequence"/>
</dbReference>
<dbReference type="PROSITE" id="PS51257">
    <property type="entry name" value="PROKAR_LIPOPROTEIN"/>
    <property type="match status" value="1"/>
</dbReference>
<dbReference type="Pfam" id="PF03795">
    <property type="entry name" value="YCII"/>
    <property type="match status" value="1"/>
</dbReference>
<evidence type="ECO:0000313" key="3">
    <source>
        <dbReference type="Proteomes" id="UP000029221"/>
    </source>
</evidence>
<protein>
    <submittedName>
        <fullName evidence="2">Uncharacterized protein</fullName>
    </submittedName>
</protein>
<dbReference type="AlphaFoldDB" id="A0A090Q344"/>
<dbReference type="InterPro" id="IPR011008">
    <property type="entry name" value="Dimeric_a/b-barrel"/>
</dbReference>
<proteinExistence type="inferred from homology"/>
<name>A0A090Q344_9FLAO</name>
<dbReference type="RefSeq" id="WP_042277175.1">
    <property type="nucleotide sequence ID" value="NZ_BBML01000001.1"/>
</dbReference>
<comment type="caution">
    <text evidence="2">The sequence shown here is derived from an EMBL/GenBank/DDBJ whole genome shotgun (WGS) entry which is preliminary data.</text>
</comment>
<gene>
    <name evidence="2" type="ORF">JCM19294_2945</name>
</gene>
<organism evidence="2 3">
    <name type="scientific">Nonlabens tegetincola</name>
    <dbReference type="NCBI Taxonomy" id="323273"/>
    <lineage>
        <taxon>Bacteria</taxon>
        <taxon>Pseudomonadati</taxon>
        <taxon>Bacteroidota</taxon>
        <taxon>Flavobacteriia</taxon>
        <taxon>Flavobacteriales</taxon>
        <taxon>Flavobacteriaceae</taxon>
        <taxon>Nonlabens</taxon>
    </lineage>
</organism>
<evidence type="ECO:0000313" key="2">
    <source>
        <dbReference type="EMBL" id="GAK96163.1"/>
    </source>
</evidence>
<dbReference type="SUPFAM" id="SSF54909">
    <property type="entry name" value="Dimeric alpha+beta barrel"/>
    <property type="match status" value="1"/>
</dbReference>
<dbReference type="EMBL" id="BBML01000001">
    <property type="protein sequence ID" value="GAK96163.1"/>
    <property type="molecule type" value="Genomic_DNA"/>
</dbReference>
<sequence length="165" mass="18662">MVKYWISLILITTILSCNTSNKTSKIEDNLPDEVITDSIQLIQKSDSLKKLGYNVFTYKEANKHYLMQEYFMVQLLSGDNDSIPKEVLSQLQQDHLAYLSKMYDLGHASLIGPMNNGKEWRGIVVYNTPSLKMADSLANQDPLVKSGALKVKTTGWWTEKGGKLK</sequence>
<dbReference type="STRING" id="319236.BST91_10160"/>
<comment type="similarity">
    <text evidence="1">Belongs to the YciI family.</text>
</comment>
<dbReference type="eggNOG" id="COG2350">
    <property type="taxonomic scope" value="Bacteria"/>
</dbReference>
<dbReference type="InterPro" id="IPR005545">
    <property type="entry name" value="YCII"/>
</dbReference>